<sequence length="102" mass="11156" precursor="true">MTMGKPLLFSLALILSMAGQAQATTLRCEKGLISYGDSTYDVTTKCGTPVAVIDKGYIEIRHGNRRDGVKVEEWIYTPSGGMKQSLRFEGGQLVDIRSSRSP</sequence>
<keyword evidence="3" id="KW-1185">Reference proteome</keyword>
<protein>
    <recommendedName>
        <fullName evidence="4">DUF2845 domain-containing protein</fullName>
    </recommendedName>
</protein>
<dbReference type="AlphaFoldDB" id="A0A0M9GHQ4"/>
<accession>A0A0M9GHQ4</accession>
<dbReference type="Pfam" id="PF11006">
    <property type="entry name" value="DUF2845"/>
    <property type="match status" value="1"/>
</dbReference>
<gene>
    <name evidence="2" type="ORF">PF66_01814</name>
</gene>
<proteinExistence type="predicted"/>
<evidence type="ECO:0000313" key="2">
    <source>
        <dbReference type="EMBL" id="KPA91536.1"/>
    </source>
</evidence>
<dbReference type="PATRIC" id="fig|50340.43.peg.5171"/>
<reference evidence="2 3" key="1">
    <citation type="journal article" date="2015" name="PLoS ONE">
        <title>Rice-Infecting Pseudomonas Genomes Are Highly Accessorized and Harbor Multiple Putative Virulence Mechanisms to Cause Sheath Brown Rot.</title>
        <authorList>
            <person name="Quibod I.L."/>
            <person name="Grande G."/>
            <person name="Oreiro E.G."/>
            <person name="Borja F.N."/>
            <person name="Dossa G.S."/>
            <person name="Mauleon R."/>
            <person name="Cruz C.V."/>
            <person name="Oliva R."/>
        </authorList>
    </citation>
    <scope>NUCLEOTIDE SEQUENCE [LARGE SCALE GENOMIC DNA]</scope>
    <source>
        <strain evidence="2 3">IRRI 6609</strain>
    </source>
</reference>
<feature type="chain" id="PRO_5005836288" description="DUF2845 domain-containing protein" evidence="1">
    <location>
        <begin position="24"/>
        <end position="102"/>
    </location>
</feature>
<evidence type="ECO:0000256" key="1">
    <source>
        <dbReference type="SAM" id="SignalP"/>
    </source>
</evidence>
<evidence type="ECO:0000313" key="3">
    <source>
        <dbReference type="Proteomes" id="UP000037931"/>
    </source>
</evidence>
<dbReference type="EMBL" id="JSYZ01000006">
    <property type="protein sequence ID" value="KPA91536.1"/>
    <property type="molecule type" value="Genomic_DNA"/>
</dbReference>
<dbReference type="STRING" id="50340.PF66_01814"/>
<evidence type="ECO:0008006" key="4">
    <source>
        <dbReference type="Google" id="ProtNLM"/>
    </source>
</evidence>
<feature type="signal peptide" evidence="1">
    <location>
        <begin position="1"/>
        <end position="23"/>
    </location>
</feature>
<name>A0A0M9GHQ4_9PSED</name>
<keyword evidence="1" id="KW-0732">Signal</keyword>
<dbReference type="Proteomes" id="UP000037931">
    <property type="component" value="Unassembled WGS sequence"/>
</dbReference>
<organism evidence="2 3">
    <name type="scientific">Pseudomonas asplenii</name>
    <dbReference type="NCBI Taxonomy" id="53407"/>
    <lineage>
        <taxon>Bacteria</taxon>
        <taxon>Pseudomonadati</taxon>
        <taxon>Pseudomonadota</taxon>
        <taxon>Gammaproteobacteria</taxon>
        <taxon>Pseudomonadales</taxon>
        <taxon>Pseudomonadaceae</taxon>
        <taxon>Pseudomonas</taxon>
    </lineage>
</organism>
<comment type="caution">
    <text evidence="2">The sequence shown here is derived from an EMBL/GenBank/DDBJ whole genome shotgun (WGS) entry which is preliminary data.</text>
</comment>
<dbReference type="InterPro" id="IPR021268">
    <property type="entry name" value="DUF2845"/>
</dbReference>